<dbReference type="AlphaFoldDB" id="A0A1G2QGJ9"/>
<gene>
    <name evidence="3" type="ORF">A2589_01550</name>
</gene>
<dbReference type="Pfam" id="PF03703">
    <property type="entry name" value="bPH_2"/>
    <property type="match status" value="1"/>
</dbReference>
<feature type="transmembrane region" description="Helical" evidence="1">
    <location>
        <begin position="58"/>
        <end position="78"/>
    </location>
</feature>
<evidence type="ECO:0000313" key="3">
    <source>
        <dbReference type="EMBL" id="OHA59528.1"/>
    </source>
</evidence>
<keyword evidence="1" id="KW-0472">Membrane</keyword>
<feature type="transmembrane region" description="Helical" evidence="1">
    <location>
        <begin position="20"/>
        <end position="46"/>
    </location>
</feature>
<dbReference type="STRING" id="1802439.A2589_01550"/>
<evidence type="ECO:0000313" key="4">
    <source>
        <dbReference type="Proteomes" id="UP000177838"/>
    </source>
</evidence>
<organism evidence="3 4">
    <name type="scientific">Candidatus Vogelbacteria bacterium RIFOXYD1_FULL_46_19</name>
    <dbReference type="NCBI Taxonomy" id="1802439"/>
    <lineage>
        <taxon>Bacteria</taxon>
        <taxon>Candidatus Vogeliibacteriota</taxon>
    </lineage>
</organism>
<dbReference type="PANTHER" id="PTHR37938">
    <property type="entry name" value="BLL0215 PROTEIN"/>
    <property type="match status" value="1"/>
</dbReference>
<keyword evidence="1" id="KW-0812">Transmembrane</keyword>
<protein>
    <recommendedName>
        <fullName evidence="2">YdbS-like PH domain-containing protein</fullName>
    </recommendedName>
</protein>
<evidence type="ECO:0000256" key="1">
    <source>
        <dbReference type="SAM" id="Phobius"/>
    </source>
</evidence>
<feature type="domain" description="YdbS-like PH" evidence="2">
    <location>
        <begin position="100"/>
        <end position="162"/>
    </location>
</feature>
<accession>A0A1G2QGJ9</accession>
<name>A0A1G2QGJ9_9BACT</name>
<dbReference type="EMBL" id="MHTK01000006">
    <property type="protein sequence ID" value="OHA59528.1"/>
    <property type="molecule type" value="Genomic_DNA"/>
</dbReference>
<dbReference type="InterPro" id="IPR005182">
    <property type="entry name" value="YdbS-like_PH"/>
</dbReference>
<dbReference type="Proteomes" id="UP000177838">
    <property type="component" value="Unassembled WGS sequence"/>
</dbReference>
<sequence>MNKTVHLETGEEIIAEVRKHWFIFLLEGLASLAAALGPLIIIPICFNFAGTELNSRSFYILAFFYSTWLALVWIYFFVSWTDYYLDVWLLTNEKIIDIEQKGIFHREVSTFRLERIQDVTVEIPGFLATLLDYGHLHVQTAGEQREFIIYNAAQPGEVKKKILSAYRRPATDPSLNA</sequence>
<comment type="caution">
    <text evidence="3">The sequence shown here is derived from an EMBL/GenBank/DDBJ whole genome shotgun (WGS) entry which is preliminary data.</text>
</comment>
<dbReference type="PANTHER" id="PTHR37938:SF1">
    <property type="entry name" value="BLL0215 PROTEIN"/>
    <property type="match status" value="1"/>
</dbReference>
<proteinExistence type="predicted"/>
<reference evidence="3 4" key="1">
    <citation type="journal article" date="2016" name="Nat. Commun.">
        <title>Thousands of microbial genomes shed light on interconnected biogeochemical processes in an aquifer system.</title>
        <authorList>
            <person name="Anantharaman K."/>
            <person name="Brown C.T."/>
            <person name="Hug L.A."/>
            <person name="Sharon I."/>
            <person name="Castelle C.J."/>
            <person name="Probst A.J."/>
            <person name="Thomas B.C."/>
            <person name="Singh A."/>
            <person name="Wilkins M.J."/>
            <person name="Karaoz U."/>
            <person name="Brodie E.L."/>
            <person name="Williams K.H."/>
            <person name="Hubbard S.S."/>
            <person name="Banfield J.F."/>
        </authorList>
    </citation>
    <scope>NUCLEOTIDE SEQUENCE [LARGE SCALE GENOMIC DNA]</scope>
</reference>
<evidence type="ECO:0000259" key="2">
    <source>
        <dbReference type="Pfam" id="PF03703"/>
    </source>
</evidence>
<keyword evidence="1" id="KW-1133">Transmembrane helix</keyword>